<accession>A0A2I0KTZ2</accession>
<keyword evidence="2" id="KW-1185">Reference proteome</keyword>
<gene>
    <name evidence="1" type="ORF">CRG98_007697</name>
</gene>
<sequence length="168" mass="18147">MTAAVESTDSGEDLVEASNLRGLLVFLCDFTAKTVSLGPEVIELGLDSRIRGGECSGWSASFGLWIVSGVFVCWRTPLIKGKDVFLGGLEILFLEGWMLGELRTLDDHGSPRVQNSFGVTLAISGCLVLPPSVLEPRSCRILGDCLQATKLPHHSRREVCGGPYMAHE</sequence>
<dbReference type="AlphaFoldDB" id="A0A2I0KTZ2"/>
<dbReference type="EMBL" id="PGOL01000350">
    <property type="protein sequence ID" value="PKI71929.1"/>
    <property type="molecule type" value="Genomic_DNA"/>
</dbReference>
<evidence type="ECO:0000313" key="1">
    <source>
        <dbReference type="EMBL" id="PKI71929.1"/>
    </source>
</evidence>
<comment type="caution">
    <text evidence="1">The sequence shown here is derived from an EMBL/GenBank/DDBJ whole genome shotgun (WGS) entry which is preliminary data.</text>
</comment>
<reference evidence="1 2" key="1">
    <citation type="submission" date="2017-11" db="EMBL/GenBank/DDBJ databases">
        <title>De-novo sequencing of pomegranate (Punica granatum L.) genome.</title>
        <authorList>
            <person name="Akparov Z."/>
            <person name="Amiraslanov A."/>
            <person name="Hajiyeva S."/>
            <person name="Abbasov M."/>
            <person name="Kaur K."/>
            <person name="Hamwieh A."/>
            <person name="Solovyev V."/>
            <person name="Salamov A."/>
            <person name="Braich B."/>
            <person name="Kosarev P."/>
            <person name="Mahmoud A."/>
            <person name="Hajiyev E."/>
            <person name="Babayeva S."/>
            <person name="Izzatullayeva V."/>
            <person name="Mammadov A."/>
            <person name="Mammadov A."/>
            <person name="Sharifova S."/>
            <person name="Ojaghi J."/>
            <person name="Eynullazada K."/>
            <person name="Bayramov B."/>
            <person name="Abdulazimova A."/>
            <person name="Shahmuradov I."/>
        </authorList>
    </citation>
    <scope>NUCLEOTIDE SEQUENCE [LARGE SCALE GENOMIC DNA]</scope>
    <source>
        <strain evidence="2">cv. AG2017</strain>
        <tissue evidence="1">Leaf</tissue>
    </source>
</reference>
<name>A0A2I0KTZ2_PUNGR</name>
<protein>
    <submittedName>
        <fullName evidence="1">Uncharacterized protein</fullName>
    </submittedName>
</protein>
<organism evidence="1 2">
    <name type="scientific">Punica granatum</name>
    <name type="common">Pomegranate</name>
    <dbReference type="NCBI Taxonomy" id="22663"/>
    <lineage>
        <taxon>Eukaryota</taxon>
        <taxon>Viridiplantae</taxon>
        <taxon>Streptophyta</taxon>
        <taxon>Embryophyta</taxon>
        <taxon>Tracheophyta</taxon>
        <taxon>Spermatophyta</taxon>
        <taxon>Magnoliopsida</taxon>
        <taxon>eudicotyledons</taxon>
        <taxon>Gunneridae</taxon>
        <taxon>Pentapetalae</taxon>
        <taxon>rosids</taxon>
        <taxon>malvids</taxon>
        <taxon>Myrtales</taxon>
        <taxon>Lythraceae</taxon>
        <taxon>Punica</taxon>
    </lineage>
</organism>
<evidence type="ECO:0000313" key="2">
    <source>
        <dbReference type="Proteomes" id="UP000233551"/>
    </source>
</evidence>
<dbReference type="Proteomes" id="UP000233551">
    <property type="component" value="Unassembled WGS sequence"/>
</dbReference>
<proteinExistence type="predicted"/>